<reference evidence="3 4" key="1">
    <citation type="journal article" date="2018" name="Nat. Biotechnol.">
        <title>A standardized bacterial taxonomy based on genome phylogeny substantially revises the tree of life.</title>
        <authorList>
            <person name="Parks D.H."/>
            <person name="Chuvochina M."/>
            <person name="Waite D.W."/>
            <person name="Rinke C."/>
            <person name="Skarshewski A."/>
            <person name="Chaumeil P.A."/>
            <person name="Hugenholtz P."/>
        </authorList>
    </citation>
    <scope>NUCLEOTIDE SEQUENCE [LARGE SCALE GENOMIC DNA]</scope>
    <source>
        <strain evidence="3">UBA8707</strain>
    </source>
</reference>
<comment type="caution">
    <text evidence="3">The sequence shown here is derived from an EMBL/GenBank/DDBJ whole genome shotgun (WGS) entry which is preliminary data.</text>
</comment>
<dbReference type="RefSeq" id="WP_276654647.1">
    <property type="nucleotide sequence ID" value="NZ_DOOG01000159.1"/>
</dbReference>
<evidence type="ECO:0000313" key="3">
    <source>
        <dbReference type="EMBL" id="HBV00055.1"/>
    </source>
</evidence>
<evidence type="ECO:0000259" key="2">
    <source>
        <dbReference type="Pfam" id="PF05226"/>
    </source>
</evidence>
<sequence length="129" mass="14939">MRLSKSHLLTGLHYLIPLVVLLTCIFLRWQDVPFVDQLRLSVFDTYQRISPRTYEDVGVRIVDIDERSLEELGQWPWPRTRLAGLLYRLRSAGTQVVGFDIVFAEPDRTSPARVVNDWPSGRDTDKIKA</sequence>
<keyword evidence="1" id="KW-1133">Transmembrane helix</keyword>
<keyword evidence="1" id="KW-0812">Transmembrane</keyword>
<accession>A0A358HZ29</accession>
<feature type="non-terminal residue" evidence="3">
    <location>
        <position position="129"/>
    </location>
</feature>
<keyword evidence="1" id="KW-0472">Membrane</keyword>
<name>A0A358HZ29_9PROT</name>
<feature type="domain" description="CHASE2" evidence="2">
    <location>
        <begin position="20"/>
        <end position="112"/>
    </location>
</feature>
<protein>
    <submittedName>
        <fullName evidence="3">Adenylate/guanylate cyclase domain-containing protein</fullName>
    </submittedName>
</protein>
<dbReference type="Pfam" id="PF05226">
    <property type="entry name" value="CHASE2"/>
    <property type="match status" value="1"/>
</dbReference>
<dbReference type="EMBL" id="DOOG01000159">
    <property type="protein sequence ID" value="HBV00055.1"/>
    <property type="molecule type" value="Genomic_DNA"/>
</dbReference>
<feature type="transmembrane region" description="Helical" evidence="1">
    <location>
        <begin position="12"/>
        <end position="29"/>
    </location>
</feature>
<organism evidence="3 4">
    <name type="scientific">Thalassospira lucentensis</name>
    <dbReference type="NCBI Taxonomy" id="168935"/>
    <lineage>
        <taxon>Bacteria</taxon>
        <taxon>Pseudomonadati</taxon>
        <taxon>Pseudomonadota</taxon>
        <taxon>Alphaproteobacteria</taxon>
        <taxon>Rhodospirillales</taxon>
        <taxon>Thalassospiraceae</taxon>
        <taxon>Thalassospira</taxon>
    </lineage>
</organism>
<evidence type="ECO:0000256" key="1">
    <source>
        <dbReference type="SAM" id="Phobius"/>
    </source>
</evidence>
<dbReference type="AlphaFoldDB" id="A0A358HZ29"/>
<dbReference type="Proteomes" id="UP000264753">
    <property type="component" value="Unassembled WGS sequence"/>
</dbReference>
<proteinExistence type="predicted"/>
<dbReference type="InterPro" id="IPR007890">
    <property type="entry name" value="CHASE2"/>
</dbReference>
<evidence type="ECO:0000313" key="4">
    <source>
        <dbReference type="Proteomes" id="UP000264753"/>
    </source>
</evidence>
<gene>
    <name evidence="3" type="ORF">DEF21_19425</name>
</gene>